<evidence type="ECO:0000256" key="2">
    <source>
        <dbReference type="SAM" id="MobiDB-lite"/>
    </source>
</evidence>
<feature type="coiled-coil region" evidence="1">
    <location>
        <begin position="53"/>
        <end position="101"/>
    </location>
</feature>
<sequence length="151" mass="17545">MGPERSTSTAQGCQNWADLRRKNEKAEAWKKTLEENHKPTEIEKGAMLMESTLEKLETQTRVLNVRNAELEVELKSQTEENQKLQKLLGESQEKVNLLKKRSETFERLSCRISIEKLFRSRKKTRTVWKKSQTSKEAMKSPTPQPGKSKQN</sequence>
<keyword evidence="1" id="KW-0175">Coiled coil</keyword>
<reference evidence="4" key="1">
    <citation type="submission" date="2017-10" db="EMBL/GenBank/DDBJ databases">
        <title>Rapid genome shrinkage in a self-fertile nematode reveals novel sperm competition proteins.</title>
        <authorList>
            <person name="Yin D."/>
            <person name="Schwarz E.M."/>
            <person name="Thomas C.G."/>
            <person name="Felde R.L."/>
            <person name="Korf I.F."/>
            <person name="Cutter A.D."/>
            <person name="Schartner C.M."/>
            <person name="Ralston E.J."/>
            <person name="Meyer B.J."/>
            <person name="Haag E.S."/>
        </authorList>
    </citation>
    <scope>NUCLEOTIDE SEQUENCE [LARGE SCALE GENOMIC DNA]</scope>
    <source>
        <strain evidence="4">JU1422</strain>
    </source>
</reference>
<name>A0A2G5SDM2_9PELO</name>
<keyword evidence="4" id="KW-1185">Reference proteome</keyword>
<evidence type="ECO:0000313" key="3">
    <source>
        <dbReference type="EMBL" id="PIC13150.1"/>
    </source>
</evidence>
<accession>A0A2G5SDM2</accession>
<dbReference type="AlphaFoldDB" id="A0A2G5SDM2"/>
<evidence type="ECO:0000313" key="4">
    <source>
        <dbReference type="Proteomes" id="UP000230233"/>
    </source>
</evidence>
<feature type="region of interest" description="Disordered" evidence="2">
    <location>
        <begin position="122"/>
        <end position="151"/>
    </location>
</feature>
<dbReference type="EMBL" id="PDUG01000015">
    <property type="protein sequence ID" value="PIC13150.1"/>
    <property type="molecule type" value="Genomic_DNA"/>
</dbReference>
<proteinExistence type="predicted"/>
<gene>
    <name evidence="3" type="ORF">B9Z55_028004</name>
</gene>
<organism evidence="3 4">
    <name type="scientific">Caenorhabditis nigoni</name>
    <dbReference type="NCBI Taxonomy" id="1611254"/>
    <lineage>
        <taxon>Eukaryota</taxon>
        <taxon>Metazoa</taxon>
        <taxon>Ecdysozoa</taxon>
        <taxon>Nematoda</taxon>
        <taxon>Chromadorea</taxon>
        <taxon>Rhabditida</taxon>
        <taxon>Rhabditina</taxon>
        <taxon>Rhabditomorpha</taxon>
        <taxon>Rhabditoidea</taxon>
        <taxon>Rhabditidae</taxon>
        <taxon>Peloderinae</taxon>
        <taxon>Caenorhabditis</taxon>
    </lineage>
</organism>
<protein>
    <submittedName>
        <fullName evidence="3">Uncharacterized protein</fullName>
    </submittedName>
</protein>
<evidence type="ECO:0000256" key="1">
    <source>
        <dbReference type="SAM" id="Coils"/>
    </source>
</evidence>
<comment type="caution">
    <text evidence="3">The sequence shown here is derived from an EMBL/GenBank/DDBJ whole genome shotgun (WGS) entry which is preliminary data.</text>
</comment>
<dbReference type="Proteomes" id="UP000230233">
    <property type="component" value="Unassembled WGS sequence"/>
</dbReference>